<reference evidence="2" key="1">
    <citation type="submission" date="2016-10" db="EMBL/GenBank/DDBJ databases">
        <authorList>
            <person name="Varghese N."/>
            <person name="Submissions S."/>
        </authorList>
    </citation>
    <scope>NUCLEOTIDE SEQUENCE [LARGE SCALE GENOMIC DNA]</scope>
    <source>
        <strain evidence="2">CECT 8338</strain>
    </source>
</reference>
<dbReference type="Gene3D" id="3.40.50.1820">
    <property type="entry name" value="alpha/beta hydrolase"/>
    <property type="match status" value="1"/>
</dbReference>
<dbReference type="OrthoDB" id="8561148at2"/>
<dbReference type="RefSeq" id="WP_157719221.1">
    <property type="nucleotide sequence ID" value="NZ_LT629787.1"/>
</dbReference>
<name>A0A1H2HIP5_9GAMM</name>
<dbReference type="EMBL" id="LT629787">
    <property type="protein sequence ID" value="SDU31760.1"/>
    <property type="molecule type" value="Genomic_DNA"/>
</dbReference>
<keyword evidence="2" id="KW-1185">Reference proteome</keyword>
<protein>
    <recommendedName>
        <fullName evidence="3">Pimeloyl-ACP methyl ester carboxylesterase</fullName>
    </recommendedName>
</protein>
<evidence type="ECO:0008006" key="3">
    <source>
        <dbReference type="Google" id="ProtNLM"/>
    </source>
</evidence>
<dbReference type="STRING" id="1434072.SAMN05216210_3074"/>
<evidence type="ECO:0000313" key="1">
    <source>
        <dbReference type="EMBL" id="SDU31760.1"/>
    </source>
</evidence>
<sequence>MKLVLLPGMDGTGVLFEPLLNQLDDVNIEVLLLPDKGPQDYLFLAEYVASRLPEQEHIILAESFSGGIVEALLNKDPANLKGVIFAASFLSSPSRVLSRLAALLPIKLLVAVPVLAPCILRAFLLGKGASPEMVALFRAAIAQVPSEVLRSRLRQIATYRASNSVFDIESLYLCPEGDVLVRNKEHELKKAFPGMQVVKLAGPHFILQASPEACAGYIRDMLVHLTSTGTGAPPAPAL</sequence>
<dbReference type="AlphaFoldDB" id="A0A1H2HIP5"/>
<dbReference type="Proteomes" id="UP000243924">
    <property type="component" value="Chromosome I"/>
</dbReference>
<dbReference type="SUPFAM" id="SSF53474">
    <property type="entry name" value="alpha/beta-Hydrolases"/>
    <property type="match status" value="1"/>
</dbReference>
<dbReference type="InterPro" id="IPR029058">
    <property type="entry name" value="AB_hydrolase_fold"/>
</dbReference>
<gene>
    <name evidence="1" type="ORF">SAMN05216210_3074</name>
</gene>
<accession>A0A1H2HIP5</accession>
<organism evidence="1 2">
    <name type="scientific">Halopseudomonas salegens</name>
    <dbReference type="NCBI Taxonomy" id="1434072"/>
    <lineage>
        <taxon>Bacteria</taxon>
        <taxon>Pseudomonadati</taxon>
        <taxon>Pseudomonadota</taxon>
        <taxon>Gammaproteobacteria</taxon>
        <taxon>Pseudomonadales</taxon>
        <taxon>Pseudomonadaceae</taxon>
        <taxon>Halopseudomonas</taxon>
    </lineage>
</organism>
<evidence type="ECO:0000313" key="2">
    <source>
        <dbReference type="Proteomes" id="UP000243924"/>
    </source>
</evidence>
<proteinExistence type="predicted"/>